<dbReference type="PANTHER" id="PTHR28025">
    <property type="entry name" value="DASH COMPLEX SUBUNIT DAD1"/>
    <property type="match status" value="1"/>
</dbReference>
<keyword evidence="13" id="KW-0539">Nucleus</keyword>
<evidence type="ECO:0000256" key="8">
    <source>
        <dbReference type="ARBA" id="ARBA00022618"/>
    </source>
</evidence>
<evidence type="ECO:0000256" key="14">
    <source>
        <dbReference type="ARBA" id="ARBA00023306"/>
    </source>
</evidence>
<feature type="region of interest" description="Disordered" evidence="17">
    <location>
        <begin position="84"/>
        <end position="135"/>
    </location>
</feature>
<dbReference type="Pfam" id="PF08649">
    <property type="entry name" value="DASH_Dad1"/>
    <property type="match status" value="1"/>
</dbReference>
<dbReference type="EMBL" id="KZ819299">
    <property type="protein sequence ID" value="PWN96405.1"/>
    <property type="molecule type" value="Genomic_DNA"/>
</dbReference>
<reference evidence="18 19" key="1">
    <citation type="journal article" date="2018" name="Mol. Biol. Evol.">
        <title>Broad Genomic Sampling Reveals a Smut Pathogenic Ancestry of the Fungal Clade Ustilaginomycotina.</title>
        <authorList>
            <person name="Kijpornyongpan T."/>
            <person name="Mondo S.J."/>
            <person name="Barry K."/>
            <person name="Sandor L."/>
            <person name="Lee J."/>
            <person name="Lipzen A."/>
            <person name="Pangilinan J."/>
            <person name="LaButti K."/>
            <person name="Hainaut M."/>
            <person name="Henrissat B."/>
            <person name="Grigoriev I.V."/>
            <person name="Spatafora J.W."/>
            <person name="Aime M.C."/>
        </authorList>
    </citation>
    <scope>NUCLEOTIDE SEQUENCE [LARGE SCALE GENOMIC DNA]</scope>
    <source>
        <strain evidence="18 19">MCA 4186</strain>
    </source>
</reference>
<evidence type="ECO:0000256" key="13">
    <source>
        <dbReference type="ARBA" id="ARBA00023242"/>
    </source>
</evidence>
<keyword evidence="11" id="KW-0995">Kinetochore</keyword>
<dbReference type="GO" id="GO:0051010">
    <property type="term" value="F:microtubule plus-end binding"/>
    <property type="evidence" value="ECO:0007669"/>
    <property type="project" value="TreeGrafter"/>
</dbReference>
<feature type="compositionally biased region" description="Gly residues" evidence="17">
    <location>
        <begin position="124"/>
        <end position="135"/>
    </location>
</feature>
<evidence type="ECO:0000256" key="4">
    <source>
        <dbReference type="ARBA" id="ARBA00010146"/>
    </source>
</evidence>
<evidence type="ECO:0000256" key="9">
    <source>
        <dbReference type="ARBA" id="ARBA00022701"/>
    </source>
</evidence>
<keyword evidence="8" id="KW-0132">Cell division</keyword>
<dbReference type="GO" id="GO:0051301">
    <property type="term" value="P:cell division"/>
    <property type="evidence" value="ECO:0007669"/>
    <property type="project" value="UniProtKB-KW"/>
</dbReference>
<evidence type="ECO:0000256" key="5">
    <source>
        <dbReference type="ARBA" id="ARBA00020261"/>
    </source>
</evidence>
<organism evidence="18 19">
    <name type="scientific">Tilletiopsis washingtonensis</name>
    <dbReference type="NCBI Taxonomy" id="58919"/>
    <lineage>
        <taxon>Eukaryota</taxon>
        <taxon>Fungi</taxon>
        <taxon>Dikarya</taxon>
        <taxon>Basidiomycota</taxon>
        <taxon>Ustilaginomycotina</taxon>
        <taxon>Exobasidiomycetes</taxon>
        <taxon>Entylomatales</taxon>
        <taxon>Entylomatales incertae sedis</taxon>
        <taxon>Tilletiopsis</taxon>
    </lineage>
</organism>
<protein>
    <recommendedName>
        <fullName evidence="5">DASH complex subunit DAD1</fullName>
    </recommendedName>
    <alternativeName>
        <fullName evidence="16">Outer kinetochore protein DAD1</fullName>
    </alternativeName>
</protein>
<dbReference type="Proteomes" id="UP000245946">
    <property type="component" value="Unassembled WGS sequence"/>
</dbReference>
<dbReference type="GO" id="GO:0042729">
    <property type="term" value="C:DASH complex"/>
    <property type="evidence" value="ECO:0007669"/>
    <property type="project" value="InterPro"/>
</dbReference>
<evidence type="ECO:0000256" key="1">
    <source>
        <dbReference type="ARBA" id="ARBA00004123"/>
    </source>
</evidence>
<proteinExistence type="inferred from homology"/>
<comment type="similarity">
    <text evidence="4">Belongs to the DASH complex DAD1 family.</text>
</comment>
<keyword evidence="10" id="KW-0498">Mitosis</keyword>
<keyword evidence="6" id="KW-0158">Chromosome</keyword>
<evidence type="ECO:0000256" key="15">
    <source>
        <dbReference type="ARBA" id="ARBA00023328"/>
    </source>
</evidence>
<feature type="region of interest" description="Disordered" evidence="17">
    <location>
        <begin position="1"/>
        <end position="29"/>
    </location>
</feature>
<dbReference type="InterPro" id="IPR013958">
    <property type="entry name" value="DASH_Dad1"/>
</dbReference>
<name>A0A316Z846_9BASI</name>
<evidence type="ECO:0000256" key="3">
    <source>
        <dbReference type="ARBA" id="ARBA00004629"/>
    </source>
</evidence>
<evidence type="ECO:0000256" key="6">
    <source>
        <dbReference type="ARBA" id="ARBA00022454"/>
    </source>
</evidence>
<sequence length="135" mass="13668">SSPTPSSPGDALPAHTSAQGSGAPSFFERERERLVAEIAEGLGTMIDHSNALNRKLEESISVGREFEPIAGLWGRFADVMGAAGVPDLSSAPARAAAADGDEEQDNGGLNRSRGAADGLPPGVAPGGGLVYGRDA</sequence>
<keyword evidence="19" id="KW-1185">Reference proteome</keyword>
<keyword evidence="7" id="KW-0963">Cytoplasm</keyword>
<evidence type="ECO:0000256" key="7">
    <source>
        <dbReference type="ARBA" id="ARBA00022490"/>
    </source>
</evidence>
<evidence type="ECO:0000256" key="16">
    <source>
        <dbReference type="ARBA" id="ARBA00030566"/>
    </source>
</evidence>
<dbReference type="GO" id="GO:0072686">
    <property type="term" value="C:mitotic spindle"/>
    <property type="evidence" value="ECO:0007669"/>
    <property type="project" value="InterPro"/>
</dbReference>
<keyword evidence="9" id="KW-0493">Microtubule</keyword>
<gene>
    <name evidence="18" type="ORF">FA09DRAFT_331296</name>
</gene>
<keyword evidence="14" id="KW-0131">Cell cycle</keyword>
<comment type="subcellular location">
    <subcellularLocation>
        <location evidence="3">Chromosome</location>
        <location evidence="3">Centromere</location>
        <location evidence="3">Kinetochore</location>
    </subcellularLocation>
    <subcellularLocation>
        <location evidence="2">Cytoplasm</location>
        <location evidence="2">Cytoskeleton</location>
        <location evidence="2">Spindle</location>
    </subcellularLocation>
    <subcellularLocation>
        <location evidence="1">Nucleus</location>
    </subcellularLocation>
</comment>
<evidence type="ECO:0000256" key="17">
    <source>
        <dbReference type="SAM" id="MobiDB-lite"/>
    </source>
</evidence>
<keyword evidence="15" id="KW-0137">Centromere</keyword>
<dbReference type="GO" id="GO:0005876">
    <property type="term" value="C:spindle microtubule"/>
    <property type="evidence" value="ECO:0007669"/>
    <property type="project" value="TreeGrafter"/>
</dbReference>
<dbReference type="RefSeq" id="XP_025596684.1">
    <property type="nucleotide sequence ID" value="XM_025742961.1"/>
</dbReference>
<dbReference type="OrthoDB" id="5566853at2759"/>
<dbReference type="AlphaFoldDB" id="A0A316Z846"/>
<accession>A0A316Z846</accession>
<dbReference type="GeneID" id="37270505"/>
<evidence type="ECO:0000313" key="18">
    <source>
        <dbReference type="EMBL" id="PWN96405.1"/>
    </source>
</evidence>
<dbReference type="PANTHER" id="PTHR28025:SF1">
    <property type="entry name" value="DASH COMPLEX SUBUNIT DAD1"/>
    <property type="match status" value="1"/>
</dbReference>
<evidence type="ECO:0000256" key="12">
    <source>
        <dbReference type="ARBA" id="ARBA00023212"/>
    </source>
</evidence>
<evidence type="ECO:0000256" key="10">
    <source>
        <dbReference type="ARBA" id="ARBA00022776"/>
    </source>
</evidence>
<feature type="non-terminal residue" evidence="18">
    <location>
        <position position="1"/>
    </location>
</feature>
<evidence type="ECO:0000256" key="2">
    <source>
        <dbReference type="ARBA" id="ARBA00004186"/>
    </source>
</evidence>
<dbReference type="GO" id="GO:0044732">
    <property type="term" value="C:mitotic spindle pole body"/>
    <property type="evidence" value="ECO:0007669"/>
    <property type="project" value="TreeGrafter"/>
</dbReference>
<evidence type="ECO:0000313" key="19">
    <source>
        <dbReference type="Proteomes" id="UP000245946"/>
    </source>
</evidence>
<evidence type="ECO:0000256" key="11">
    <source>
        <dbReference type="ARBA" id="ARBA00022838"/>
    </source>
</evidence>
<keyword evidence="12" id="KW-0206">Cytoskeleton</keyword>